<dbReference type="SUPFAM" id="SSF50729">
    <property type="entry name" value="PH domain-like"/>
    <property type="match status" value="1"/>
</dbReference>
<dbReference type="EMBL" id="MU864998">
    <property type="protein sequence ID" value="KAK4461040.1"/>
    <property type="molecule type" value="Genomic_DNA"/>
</dbReference>
<feature type="region of interest" description="Disordered" evidence="1">
    <location>
        <begin position="1271"/>
        <end position="1300"/>
    </location>
</feature>
<feature type="compositionally biased region" description="Low complexity" evidence="1">
    <location>
        <begin position="787"/>
        <end position="808"/>
    </location>
</feature>
<feature type="compositionally biased region" description="Low complexity" evidence="1">
    <location>
        <begin position="28"/>
        <end position="50"/>
    </location>
</feature>
<feature type="region of interest" description="Disordered" evidence="1">
    <location>
        <begin position="1040"/>
        <end position="1080"/>
    </location>
</feature>
<evidence type="ECO:0000313" key="3">
    <source>
        <dbReference type="EMBL" id="KAK4461040.1"/>
    </source>
</evidence>
<dbReference type="FunFam" id="2.30.29.30:FF:000203">
    <property type="entry name" value="PH domain-containing protein"/>
    <property type="match status" value="1"/>
</dbReference>
<protein>
    <recommendedName>
        <fullName evidence="2">PH domain-containing protein</fullName>
    </recommendedName>
</protein>
<dbReference type="Pfam" id="PF25381">
    <property type="entry name" value="PH_26"/>
    <property type="match status" value="1"/>
</dbReference>
<feature type="region of interest" description="Disordered" evidence="1">
    <location>
        <begin position="764"/>
        <end position="922"/>
    </location>
</feature>
<feature type="compositionally biased region" description="Low complexity" evidence="1">
    <location>
        <begin position="946"/>
        <end position="977"/>
    </location>
</feature>
<keyword evidence="4" id="KW-1185">Reference proteome</keyword>
<feature type="compositionally biased region" description="Basic and acidic residues" evidence="1">
    <location>
        <begin position="860"/>
        <end position="871"/>
    </location>
</feature>
<dbReference type="InterPro" id="IPR001849">
    <property type="entry name" value="PH_domain"/>
</dbReference>
<reference evidence="3" key="1">
    <citation type="journal article" date="2023" name="Mol. Phylogenet. Evol.">
        <title>Genome-scale phylogeny and comparative genomics of the fungal order Sordariales.</title>
        <authorList>
            <person name="Hensen N."/>
            <person name="Bonometti L."/>
            <person name="Westerberg I."/>
            <person name="Brannstrom I.O."/>
            <person name="Guillou S."/>
            <person name="Cros-Aarteil S."/>
            <person name="Calhoun S."/>
            <person name="Haridas S."/>
            <person name="Kuo A."/>
            <person name="Mondo S."/>
            <person name="Pangilinan J."/>
            <person name="Riley R."/>
            <person name="LaButti K."/>
            <person name="Andreopoulos B."/>
            <person name="Lipzen A."/>
            <person name="Chen C."/>
            <person name="Yan M."/>
            <person name="Daum C."/>
            <person name="Ng V."/>
            <person name="Clum A."/>
            <person name="Steindorff A."/>
            <person name="Ohm R.A."/>
            <person name="Martin F."/>
            <person name="Silar P."/>
            <person name="Natvig D.O."/>
            <person name="Lalanne C."/>
            <person name="Gautier V."/>
            <person name="Ament-Velasquez S.L."/>
            <person name="Kruys A."/>
            <person name="Hutchinson M.I."/>
            <person name="Powell A.J."/>
            <person name="Barry K."/>
            <person name="Miller A.N."/>
            <person name="Grigoriev I.V."/>
            <person name="Debuchy R."/>
            <person name="Gladieux P."/>
            <person name="Hiltunen Thoren M."/>
            <person name="Johannesson H."/>
        </authorList>
    </citation>
    <scope>NUCLEOTIDE SEQUENCE</scope>
    <source>
        <strain evidence="3">PSN324</strain>
    </source>
</reference>
<feature type="compositionally biased region" description="Polar residues" evidence="1">
    <location>
        <begin position="883"/>
        <end position="892"/>
    </location>
</feature>
<dbReference type="Proteomes" id="UP001321749">
    <property type="component" value="Unassembled WGS sequence"/>
</dbReference>
<comment type="caution">
    <text evidence="3">The sequence shown here is derived from an EMBL/GenBank/DDBJ whole genome shotgun (WGS) entry which is preliminary data.</text>
</comment>
<dbReference type="SMART" id="SM00233">
    <property type="entry name" value="PH"/>
    <property type="match status" value="1"/>
</dbReference>
<dbReference type="InterPro" id="IPR058155">
    <property type="entry name" value="Skg3/CAF120-like_PH"/>
</dbReference>
<feature type="domain" description="PH" evidence="2">
    <location>
        <begin position="143"/>
        <end position="261"/>
    </location>
</feature>
<feature type="compositionally biased region" description="Polar residues" evidence="1">
    <location>
        <begin position="555"/>
        <end position="565"/>
    </location>
</feature>
<feature type="compositionally biased region" description="Polar residues" evidence="1">
    <location>
        <begin position="13"/>
        <end position="25"/>
    </location>
</feature>
<dbReference type="PROSITE" id="PS50003">
    <property type="entry name" value="PH_DOMAIN"/>
    <property type="match status" value="1"/>
</dbReference>
<evidence type="ECO:0000313" key="4">
    <source>
        <dbReference type="Proteomes" id="UP001321749"/>
    </source>
</evidence>
<feature type="compositionally biased region" description="Low complexity" evidence="1">
    <location>
        <begin position="766"/>
        <end position="775"/>
    </location>
</feature>
<name>A0AAV9HLT2_9PEZI</name>
<proteinExistence type="predicted"/>
<feature type="compositionally biased region" description="Low complexity" evidence="1">
    <location>
        <begin position="1060"/>
        <end position="1070"/>
    </location>
</feature>
<feature type="compositionally biased region" description="Low complexity" evidence="1">
    <location>
        <begin position="514"/>
        <end position="524"/>
    </location>
</feature>
<gene>
    <name evidence="3" type="ORF">QBC42DRAFT_287886</name>
</gene>
<reference evidence="3" key="2">
    <citation type="submission" date="2023-06" db="EMBL/GenBank/DDBJ databases">
        <authorList>
            <consortium name="Lawrence Berkeley National Laboratory"/>
            <person name="Mondo S.J."/>
            <person name="Hensen N."/>
            <person name="Bonometti L."/>
            <person name="Westerberg I."/>
            <person name="Brannstrom I.O."/>
            <person name="Guillou S."/>
            <person name="Cros-Aarteil S."/>
            <person name="Calhoun S."/>
            <person name="Haridas S."/>
            <person name="Kuo A."/>
            <person name="Pangilinan J."/>
            <person name="Riley R."/>
            <person name="Labutti K."/>
            <person name="Andreopoulos B."/>
            <person name="Lipzen A."/>
            <person name="Chen C."/>
            <person name="Yanf M."/>
            <person name="Daum C."/>
            <person name="Ng V."/>
            <person name="Clum A."/>
            <person name="Steindorff A."/>
            <person name="Ohm R."/>
            <person name="Martin F."/>
            <person name="Silar P."/>
            <person name="Natvig D."/>
            <person name="Lalanne C."/>
            <person name="Gautier V."/>
            <person name="Ament-Velasquez S.L."/>
            <person name="Kruys A."/>
            <person name="Hutchinson M.I."/>
            <person name="Powell A.J."/>
            <person name="Barry K."/>
            <person name="Miller A.N."/>
            <person name="Grigoriev I.V."/>
            <person name="Debuchy R."/>
            <person name="Gladieux P."/>
            <person name="Thoren M.H."/>
            <person name="Johannesson H."/>
        </authorList>
    </citation>
    <scope>NUCLEOTIDE SEQUENCE</scope>
    <source>
        <strain evidence="3">PSN324</strain>
    </source>
</reference>
<feature type="compositionally biased region" description="Low complexity" evidence="1">
    <location>
        <begin position="62"/>
        <end position="76"/>
    </location>
</feature>
<dbReference type="Pfam" id="PF00169">
    <property type="entry name" value="PH"/>
    <property type="match status" value="1"/>
</dbReference>
<dbReference type="Gene3D" id="2.30.29.30">
    <property type="entry name" value="Pleckstrin-homology domain (PH domain)/Phosphotyrosine-binding domain (PTB)"/>
    <property type="match status" value="1"/>
</dbReference>
<feature type="region of interest" description="Disordered" evidence="1">
    <location>
        <begin position="937"/>
        <end position="985"/>
    </location>
</feature>
<accession>A0AAV9HLT2</accession>
<feature type="region of interest" description="Disordered" evidence="1">
    <location>
        <begin position="13"/>
        <end position="108"/>
    </location>
</feature>
<organism evidence="3 4">
    <name type="scientific">Cladorrhinum samala</name>
    <dbReference type="NCBI Taxonomy" id="585594"/>
    <lineage>
        <taxon>Eukaryota</taxon>
        <taxon>Fungi</taxon>
        <taxon>Dikarya</taxon>
        <taxon>Ascomycota</taxon>
        <taxon>Pezizomycotina</taxon>
        <taxon>Sordariomycetes</taxon>
        <taxon>Sordariomycetidae</taxon>
        <taxon>Sordariales</taxon>
        <taxon>Podosporaceae</taxon>
        <taxon>Cladorrhinum</taxon>
    </lineage>
</organism>
<feature type="region of interest" description="Disordered" evidence="1">
    <location>
        <begin position="511"/>
        <end position="746"/>
    </location>
</feature>
<sequence length="1300" mass="140363">MGRNRVLSFIAQLSASGRDSRTPTPVLSPKSDSFPPSRSKPDSSPDSVTVPSPPPLRDLHDSSGPVSTSSTVVPSPFGEDEHVAVLPLIENSSPKSSTRARARSNSRPLSMVQAYQPPLMDVNQETLPELQPIFALLNSHSNKLYQEGYFLKLDDQDIKGKPNPDRTWTECFAQLVGTVLSLWDAAELDAAGEDGEVLPKFINLTDASIKMIESLPTKAPDEQPLQNILSISTAGRNRYLLHFNSHHSLVQWTSGIRLAMFEHSTLQEAYTGALIAGKGKNLNSINIIMERARLPIQEWVRVRFGAGVPWRRCWCVIEPPSDKEFQKAQKDLKKRSPYDRSAAPVLKGEIRFYDNKKEAERKKKHQRPIATITDAYSAYALYPQSKALIDGSTLLKIEGDITIHSSQPSTTEGFIFVMPESHPMVTGLEMLLRFLFPTWDTFGLYGRPGRLVASTLDPRSLMFAMPKHKRYGYLEILDVSGLVSSDGSMSWSEREWRRRLKELTGKRMLAMEEGGSAHSRSASRSSKRLSHGAPNLLAPKPPRVGFAGDGGSARSARSMSLSQPGPRTDSAPPDPSRERAPPALASNSKHSRTISDTQLGDTPSYPYDQDGSSTMPSAIRPSDRARTFATDLAPTPERVSSEDESPRSVGSAPQLDELQRMETPEPVNPPPAFAHGAGSQPQQKPYPPPEMRRANNRLSHTTLSHLAKTGNMAPDAFTDEQLYGDIDAGPGPGYKNPRGQPVQPNTNANAMRINANFLKSHEALTSSSNFQSSHSTPGPSLPHLDSSETGSSSPLRSSLINSAASSAADGRRTPPSNSARQLPHLLKGGSPQIHRKPVPIRTSVLQRGAGEASSPVSQYSRDKRQVARFDDASSTASPDYASSRPSTDTQISMDRPRAGVLKSTADDYATTPKGPLSGEDYNIPDINFGPTLNYGAIPPGKALPTSVTPRSSDTNSSSPLSRPSASKSGSKSPSGLSHFRQESGDTLRRSIAWQPGTVPGSPSSGDNAISPEQFVQQRASAGPPMYVHQRTASANTLNDFRAATPNSPYKRPGAAPGGHSRSSSADLLSSGRPLSQGGAAVLSGGEVSTYLSAREQEHVARITGSPLIALAGNKHQPQPQAGLVGAIEARERERAQMRQGIGGQAVAQAIDQRQRELNQQAHRAAQVAFAQQHAHFTQQSQTMKTGGSPMAMDPRSMNNHAGGIVSPRLGPGFQPSPGYSAPQFRSHMMPQHNSPSPPGFAQGSAWTMPNMQYTGLGMQSAQQLPSAFQLPQQGHFSPAGTPSGARPGTPGRMQYQNQAF</sequence>
<evidence type="ECO:0000256" key="1">
    <source>
        <dbReference type="SAM" id="MobiDB-lite"/>
    </source>
</evidence>
<evidence type="ECO:0000259" key="2">
    <source>
        <dbReference type="PROSITE" id="PS50003"/>
    </source>
</evidence>
<dbReference type="InterPro" id="IPR011993">
    <property type="entry name" value="PH-like_dom_sf"/>
</dbReference>